<dbReference type="EMBL" id="CP015249">
    <property type="protein sequence ID" value="ANB17042.1"/>
    <property type="molecule type" value="Genomic_DNA"/>
</dbReference>
<sequence length="375" mass="41371">MLPIPHPAPGRPPLPFAGQVCLSMIVRNESAVIARCIAAVRPLIGAWAIVDTGSHDGTQAQLRDLLGDLPGTLIERPWVDFATNRNQALDLARGYGEYALIVDADEVLEIDPDGGWPARLDAPGYYLRVYQDGGPFEYFCAKLLRHATPWRWHGVLHEYPAAEPAAAIAHLGGLRVRGVPDGARSQRPVHEKYADDARVLEAALKAEPDNARYVFYYAQSLRDAGRPEQALAAYRKRAAMGGWAEEVWYALYQVGCLHERLASGDAAVIEAYLAAYDARPQRAEPLCDLARYLRQRGRYASAYLHARAAAALPQPDDLLFLDASAYRWRARDEQAVCAYYVGRREECATLCRELLADPALPPSEHARVAANAAFG</sequence>
<comment type="similarity">
    <text evidence="1">Belongs to the glycosyltransferase 2 family. WaaE/KdtX subfamily.</text>
</comment>
<organism evidence="3 4">
    <name type="scientific">Dokdonella koreensis DS-123</name>
    <dbReference type="NCBI Taxonomy" id="1300342"/>
    <lineage>
        <taxon>Bacteria</taxon>
        <taxon>Pseudomonadati</taxon>
        <taxon>Pseudomonadota</taxon>
        <taxon>Gammaproteobacteria</taxon>
        <taxon>Lysobacterales</taxon>
        <taxon>Rhodanobacteraceae</taxon>
        <taxon>Dokdonella</taxon>
    </lineage>
</organism>
<gene>
    <name evidence="3" type="ORF">I596_1012</name>
</gene>
<reference evidence="3 4" key="1">
    <citation type="submission" date="2016-04" db="EMBL/GenBank/DDBJ databases">
        <title>Complete genome sequence of Dokdonella koreensis DS-123T.</title>
        <authorList>
            <person name="Kim J.F."/>
            <person name="Lee H."/>
            <person name="Kwak M.-J."/>
        </authorList>
    </citation>
    <scope>NUCLEOTIDE SEQUENCE [LARGE SCALE GENOMIC DNA]</scope>
    <source>
        <strain evidence="3 4">DS-123</strain>
    </source>
</reference>
<dbReference type="GO" id="GO:0016740">
    <property type="term" value="F:transferase activity"/>
    <property type="evidence" value="ECO:0007669"/>
    <property type="project" value="UniProtKB-KW"/>
</dbReference>
<dbReference type="RefSeq" id="WP_067644891.1">
    <property type="nucleotide sequence ID" value="NZ_CP015249.1"/>
</dbReference>
<keyword evidence="3" id="KW-0808">Transferase</keyword>
<name>A0A167GPZ5_9GAMM</name>
<keyword evidence="4" id="KW-1185">Reference proteome</keyword>
<evidence type="ECO:0000256" key="1">
    <source>
        <dbReference type="ARBA" id="ARBA00038494"/>
    </source>
</evidence>
<dbReference type="Gene3D" id="3.90.550.10">
    <property type="entry name" value="Spore Coat Polysaccharide Biosynthesis Protein SpsA, Chain A"/>
    <property type="match status" value="1"/>
</dbReference>
<dbReference type="Gene3D" id="1.25.40.10">
    <property type="entry name" value="Tetratricopeptide repeat domain"/>
    <property type="match status" value="1"/>
</dbReference>
<dbReference type="KEGG" id="dko:I596_1012"/>
<dbReference type="AlphaFoldDB" id="A0A167GPZ5"/>
<dbReference type="PANTHER" id="PTHR43630">
    <property type="entry name" value="POLY-BETA-1,6-N-ACETYL-D-GLUCOSAMINE SYNTHASE"/>
    <property type="match status" value="1"/>
</dbReference>
<dbReference type="STRING" id="1300342.I596_1012"/>
<proteinExistence type="inferred from homology"/>
<evidence type="ECO:0000313" key="4">
    <source>
        <dbReference type="Proteomes" id="UP000076830"/>
    </source>
</evidence>
<dbReference type="InterPro" id="IPR029044">
    <property type="entry name" value="Nucleotide-diphossugar_trans"/>
</dbReference>
<dbReference type="InterPro" id="IPR011990">
    <property type="entry name" value="TPR-like_helical_dom_sf"/>
</dbReference>
<protein>
    <submittedName>
        <fullName evidence="3">Glycosyl transferase, group 2 family protein</fullName>
    </submittedName>
</protein>
<dbReference type="SUPFAM" id="SSF53448">
    <property type="entry name" value="Nucleotide-diphospho-sugar transferases"/>
    <property type="match status" value="1"/>
</dbReference>
<dbReference type="Pfam" id="PF00535">
    <property type="entry name" value="Glycos_transf_2"/>
    <property type="match status" value="1"/>
</dbReference>
<evidence type="ECO:0000313" key="3">
    <source>
        <dbReference type="EMBL" id="ANB17042.1"/>
    </source>
</evidence>
<dbReference type="SUPFAM" id="SSF48452">
    <property type="entry name" value="TPR-like"/>
    <property type="match status" value="1"/>
</dbReference>
<evidence type="ECO:0000259" key="2">
    <source>
        <dbReference type="Pfam" id="PF00535"/>
    </source>
</evidence>
<feature type="domain" description="Glycosyltransferase 2-like" evidence="2">
    <location>
        <begin position="24"/>
        <end position="109"/>
    </location>
</feature>
<accession>A0A167GPZ5</accession>
<dbReference type="Proteomes" id="UP000076830">
    <property type="component" value="Chromosome"/>
</dbReference>
<dbReference type="InterPro" id="IPR001173">
    <property type="entry name" value="Glyco_trans_2-like"/>
</dbReference>
<dbReference type="PANTHER" id="PTHR43630:SF2">
    <property type="entry name" value="GLYCOSYLTRANSFERASE"/>
    <property type="match status" value="1"/>
</dbReference>